<reference evidence="2" key="2">
    <citation type="submission" date="2022-06" db="UniProtKB">
        <authorList>
            <consortium name="EnsemblMetazoa"/>
        </authorList>
    </citation>
    <scope>IDENTIFICATION</scope>
    <source>
        <strain evidence="2">PS312</strain>
    </source>
</reference>
<dbReference type="Proteomes" id="UP000005239">
    <property type="component" value="Unassembled WGS sequence"/>
</dbReference>
<reference evidence="3" key="1">
    <citation type="journal article" date="2008" name="Nat. Genet.">
        <title>The Pristionchus pacificus genome provides a unique perspective on nematode lifestyle and parasitism.</title>
        <authorList>
            <person name="Dieterich C."/>
            <person name="Clifton S.W."/>
            <person name="Schuster L.N."/>
            <person name="Chinwalla A."/>
            <person name="Delehaunty K."/>
            <person name="Dinkelacker I."/>
            <person name="Fulton L."/>
            <person name="Fulton R."/>
            <person name="Godfrey J."/>
            <person name="Minx P."/>
            <person name="Mitreva M."/>
            <person name="Roeseler W."/>
            <person name="Tian H."/>
            <person name="Witte H."/>
            <person name="Yang S.P."/>
            <person name="Wilson R.K."/>
            <person name="Sommer R.J."/>
        </authorList>
    </citation>
    <scope>NUCLEOTIDE SEQUENCE [LARGE SCALE GENOMIC DNA]</scope>
    <source>
        <strain evidence="3">PS312</strain>
    </source>
</reference>
<dbReference type="AlphaFoldDB" id="A0A8R1V5W5"/>
<proteinExistence type="predicted"/>
<evidence type="ECO:0000313" key="2">
    <source>
        <dbReference type="EnsemblMetazoa" id="PPA47085.1"/>
    </source>
</evidence>
<organism evidence="2 3">
    <name type="scientific">Pristionchus pacificus</name>
    <name type="common">Parasitic nematode worm</name>
    <dbReference type="NCBI Taxonomy" id="54126"/>
    <lineage>
        <taxon>Eukaryota</taxon>
        <taxon>Metazoa</taxon>
        <taxon>Ecdysozoa</taxon>
        <taxon>Nematoda</taxon>
        <taxon>Chromadorea</taxon>
        <taxon>Rhabditida</taxon>
        <taxon>Rhabditina</taxon>
        <taxon>Diplogasteromorpha</taxon>
        <taxon>Diplogasteroidea</taxon>
        <taxon>Neodiplogasteridae</taxon>
        <taxon>Pristionchus</taxon>
    </lineage>
</organism>
<gene>
    <name evidence="2" type="primary">WBGene00304945</name>
</gene>
<protein>
    <submittedName>
        <fullName evidence="2">Uncharacterized protein</fullName>
    </submittedName>
</protein>
<keyword evidence="3" id="KW-1185">Reference proteome</keyword>
<accession>A0A8R1V5W5</accession>
<evidence type="ECO:0000313" key="3">
    <source>
        <dbReference type="Proteomes" id="UP000005239"/>
    </source>
</evidence>
<dbReference type="EnsemblMetazoa" id="PPA47085.1">
    <property type="protein sequence ID" value="PPA47085.1"/>
    <property type="gene ID" value="WBGene00304945"/>
</dbReference>
<feature type="compositionally biased region" description="Polar residues" evidence="1">
    <location>
        <begin position="126"/>
        <end position="135"/>
    </location>
</feature>
<feature type="region of interest" description="Disordered" evidence="1">
    <location>
        <begin position="123"/>
        <end position="181"/>
    </location>
</feature>
<evidence type="ECO:0000256" key="1">
    <source>
        <dbReference type="SAM" id="MobiDB-lite"/>
    </source>
</evidence>
<sequence length="181" mass="19048">MLYHVTLLIAYSFHRVSSQLNLGSFNLKPGANGIWDLNFNQGGSILGFGGDRGFNAQLGQGVLGFGGTQGAVIGGERVGSDSQLGVSQGGINLGSYVNFGQGSKAGDLNSFIKGIGDFFKNMAPAPSQSTQSMSSIGEGESIASRPSSNSPMDGDVRMHRQNEEKDEEEGELVLMNEQPRG</sequence>
<feature type="compositionally biased region" description="Basic and acidic residues" evidence="1">
    <location>
        <begin position="154"/>
        <end position="163"/>
    </location>
</feature>
<name>A0A8R1V5W5_PRIPA</name>